<keyword evidence="3" id="KW-0050">Antiport</keyword>
<dbReference type="PANTHER" id="PTHR33451:SF6">
    <property type="entry name" value="NA(+)_H(+) ANTIPORTER NHAC"/>
    <property type="match status" value="1"/>
</dbReference>
<comment type="subcellular location">
    <subcellularLocation>
        <location evidence="1">Cell membrane</location>
        <topology evidence="1">Multi-pass membrane protein</topology>
    </subcellularLocation>
</comment>
<dbReference type="GO" id="GO:0015297">
    <property type="term" value="F:antiporter activity"/>
    <property type="evidence" value="ECO:0007669"/>
    <property type="project" value="UniProtKB-KW"/>
</dbReference>
<keyword evidence="12" id="KW-1185">Reference proteome</keyword>
<evidence type="ECO:0000259" key="10">
    <source>
        <dbReference type="Pfam" id="PF03553"/>
    </source>
</evidence>
<proteinExistence type="inferred from homology"/>
<keyword evidence="4" id="KW-1003">Cell membrane</keyword>
<feature type="transmembrane region" description="Helical" evidence="9">
    <location>
        <begin position="225"/>
        <end position="243"/>
    </location>
</feature>
<evidence type="ECO:0000256" key="5">
    <source>
        <dbReference type="ARBA" id="ARBA00022692"/>
    </source>
</evidence>
<dbReference type="EMBL" id="CP009223">
    <property type="protein sequence ID" value="AIM63189.1"/>
    <property type="molecule type" value="Genomic_DNA"/>
</dbReference>
<dbReference type="KEGG" id="wct:WS74_0937"/>
<evidence type="ECO:0000256" key="6">
    <source>
        <dbReference type="ARBA" id="ARBA00022989"/>
    </source>
</evidence>
<sequence>MKTVEQPRFVAAISLLLILVLVFAVSIIGFGLPPFIPLIISISIVIGFGRIHKFSFEQIQTQMLSGLKTGLAPLFLFLLIGMLIALWMATNVIPTMLWAGFNIANPQWFLPTTLLLMSMVGTMIGSAFTSIATVGVALMGIGLTLGFSPELLAGAIISGAIFGDKSSPLSDSTNLASSIAETDLFAHIKNMMWTTLPSLFVSLVLFTVLGMNHTATTNVSALNELQTIMTPTWLALVPLVLLVGMTLKRIPAIITLLVNILVTSAMFLVHNTPMALNELLLNGFKTDSQNELLQALFNRGGMMSMMPTVIIIMLALSLGGLLTEQKILQSVMAPLVPRIKTGAGVITGTLFTGTLANFMIGEQYLATILPGQLWKESFDRVKLSRLALGRTLEDSGTVLNYLVPWGVAGSFAAQTLGVSVWAFAPFVFFAWLSPVFSLVSAWTGIGLKRVEN</sequence>
<dbReference type="STRING" id="759620.WS105_0934"/>
<protein>
    <submittedName>
        <fullName evidence="11">Na+:H+ antiporter NhaC</fullName>
    </submittedName>
</protein>
<feature type="domain" description="Na+/H+ antiporter NhaC-like C-terminal" evidence="10">
    <location>
        <begin position="159"/>
        <end position="445"/>
    </location>
</feature>
<gene>
    <name evidence="11" type="ORF">WS74_0937</name>
</gene>
<dbReference type="KEGG" id="wci:WS105_0934"/>
<evidence type="ECO:0000256" key="2">
    <source>
        <dbReference type="ARBA" id="ARBA00022448"/>
    </source>
</evidence>
<dbReference type="GO" id="GO:0005886">
    <property type="term" value="C:plasma membrane"/>
    <property type="evidence" value="ECO:0007669"/>
    <property type="project" value="UniProtKB-SubCell"/>
</dbReference>
<feature type="transmembrane region" description="Helical" evidence="9">
    <location>
        <begin position="250"/>
        <end position="269"/>
    </location>
</feature>
<dbReference type="KEGG" id="wce:WS08_0871"/>
<evidence type="ECO:0000256" key="3">
    <source>
        <dbReference type="ARBA" id="ARBA00022449"/>
    </source>
</evidence>
<name>A0A075TZR0_9LACO</name>
<evidence type="ECO:0000313" key="12">
    <source>
        <dbReference type="Proteomes" id="UP000029079"/>
    </source>
</evidence>
<evidence type="ECO:0000313" key="11">
    <source>
        <dbReference type="EMBL" id="AIM63189.1"/>
    </source>
</evidence>
<dbReference type="InterPro" id="IPR052180">
    <property type="entry name" value="NhaC_Na-H+_Antiporter"/>
</dbReference>
<organism evidence="11 12">
    <name type="scientific">Weissella ceti</name>
    <dbReference type="NCBI Taxonomy" id="759620"/>
    <lineage>
        <taxon>Bacteria</taxon>
        <taxon>Bacillati</taxon>
        <taxon>Bacillota</taxon>
        <taxon>Bacilli</taxon>
        <taxon>Lactobacillales</taxon>
        <taxon>Lactobacillaceae</taxon>
        <taxon>Weissella</taxon>
    </lineage>
</organism>
<feature type="transmembrane region" description="Helical" evidence="9">
    <location>
        <begin position="34"/>
        <end position="51"/>
    </location>
</feature>
<feature type="transmembrane region" description="Helical" evidence="9">
    <location>
        <begin position="428"/>
        <end position="447"/>
    </location>
</feature>
<dbReference type="AlphaFoldDB" id="A0A075TZR0"/>
<keyword evidence="6 9" id="KW-1133">Transmembrane helix</keyword>
<evidence type="ECO:0000256" key="8">
    <source>
        <dbReference type="ARBA" id="ARBA00038435"/>
    </source>
</evidence>
<dbReference type="InterPro" id="IPR018461">
    <property type="entry name" value="Na/H_Antiport_NhaC-like_C"/>
</dbReference>
<reference evidence="11 12" key="1">
    <citation type="journal article" date="2014" name="Genome Announc.">
        <title>Complete Genome Sequences of Fish Pathogenic Weissella ceti Strains WS74 and WS105.</title>
        <authorList>
            <person name="Figueiredo H.C."/>
            <person name="Leal C.A."/>
            <person name="Dorella F.A."/>
            <person name="Carvalho A.F."/>
            <person name="Soares S.C."/>
            <person name="Pereira F.L."/>
            <person name="Azevedo V.A."/>
        </authorList>
    </citation>
    <scope>NUCLEOTIDE SEQUENCE [LARGE SCALE GENOMIC DNA]</scope>
    <source>
        <strain evidence="11 12">WS74</strain>
    </source>
</reference>
<keyword evidence="5 9" id="KW-0812">Transmembrane</keyword>
<accession>A0A075TZR0</accession>
<feature type="transmembrane region" description="Helical" evidence="9">
    <location>
        <begin position="71"/>
        <end position="93"/>
    </location>
</feature>
<feature type="transmembrane region" description="Helical" evidence="9">
    <location>
        <begin position="302"/>
        <end position="322"/>
    </location>
</feature>
<dbReference type="RefSeq" id="WP_009496282.1">
    <property type="nucleotide sequence ID" value="NZ_CP009223.1"/>
</dbReference>
<keyword evidence="7 9" id="KW-0472">Membrane</keyword>
<comment type="similarity">
    <text evidence="8">Belongs to the NhaC Na(+)/H(+) (TC 2.A.35) antiporter family.</text>
</comment>
<evidence type="ECO:0000256" key="7">
    <source>
        <dbReference type="ARBA" id="ARBA00023136"/>
    </source>
</evidence>
<feature type="transmembrane region" description="Helical" evidence="9">
    <location>
        <begin position="193"/>
        <end position="213"/>
    </location>
</feature>
<evidence type="ECO:0000256" key="4">
    <source>
        <dbReference type="ARBA" id="ARBA00022475"/>
    </source>
</evidence>
<dbReference type="OrthoDB" id="9762978at2"/>
<feature type="transmembrane region" description="Helical" evidence="9">
    <location>
        <begin position="113"/>
        <end position="138"/>
    </location>
</feature>
<dbReference type="Pfam" id="PF03553">
    <property type="entry name" value="Na_H_antiporter"/>
    <property type="match status" value="1"/>
</dbReference>
<reference evidence="12" key="2">
    <citation type="submission" date="2014-08" db="EMBL/GenBank/DDBJ databases">
        <title>Complete genome of Weissella ceti strain WS74 isolated from diseased rainbow trout in Brazil.</title>
        <authorList>
            <person name="Figueiredo H.C.P."/>
            <person name="Leal C.A.G."/>
            <person name="Pereira F.L."/>
            <person name="Soares S.C."/>
            <person name="Dorella F.A."/>
            <person name="Carvalho A.F."/>
            <person name="Azevedo V.A.C."/>
        </authorList>
    </citation>
    <scope>NUCLEOTIDE SEQUENCE [LARGE SCALE GENOMIC DNA]</scope>
    <source>
        <strain evidence="12">WS74</strain>
    </source>
</reference>
<evidence type="ECO:0000256" key="1">
    <source>
        <dbReference type="ARBA" id="ARBA00004651"/>
    </source>
</evidence>
<keyword evidence="2" id="KW-0813">Transport</keyword>
<dbReference type="Proteomes" id="UP000029079">
    <property type="component" value="Chromosome"/>
</dbReference>
<dbReference type="PANTHER" id="PTHR33451">
    <property type="entry name" value="MALATE-2H(+)/NA(+)-LACTATE ANTIPORTER"/>
    <property type="match status" value="1"/>
</dbReference>
<evidence type="ECO:0000256" key="9">
    <source>
        <dbReference type="SAM" id="Phobius"/>
    </source>
</evidence>